<name>A0ABP9JG28_9MICO</name>
<reference evidence="4" key="1">
    <citation type="journal article" date="2019" name="Int. J. Syst. Evol. Microbiol.">
        <title>The Global Catalogue of Microorganisms (GCM) 10K type strain sequencing project: providing services to taxonomists for standard genome sequencing and annotation.</title>
        <authorList>
            <consortium name="The Broad Institute Genomics Platform"/>
            <consortium name="The Broad Institute Genome Sequencing Center for Infectious Disease"/>
            <person name="Wu L."/>
            <person name="Ma J."/>
        </authorList>
    </citation>
    <scope>NUCLEOTIDE SEQUENCE [LARGE SCALE GENOMIC DNA]</scope>
    <source>
        <strain evidence="4">JCM 17687</strain>
    </source>
</reference>
<feature type="transmembrane region" description="Helical" evidence="2">
    <location>
        <begin position="60"/>
        <end position="79"/>
    </location>
</feature>
<dbReference type="RefSeq" id="WP_345508052.1">
    <property type="nucleotide sequence ID" value="NZ_BAABIW010000017.1"/>
</dbReference>
<evidence type="ECO:0000256" key="1">
    <source>
        <dbReference type="SAM" id="MobiDB-lite"/>
    </source>
</evidence>
<proteinExistence type="predicted"/>
<protein>
    <recommendedName>
        <fullName evidence="5">Tripartite tricarboxylate transporter TctB family protein</fullName>
    </recommendedName>
</protein>
<keyword evidence="4" id="KW-1185">Reference proteome</keyword>
<sequence>MSTVQEHRSEPPDPSTPAAPAEPATQPARAPGWLLPVGTGVTGLLVAAATFVVSDADVAAACWTAGFTLVLVALVVAVVGTVHRRGDRLSALPTSRAGWVALACFATGAVLLATPVAVISLGLGLVAGVAGLEAVARQRERSLAVIVLPLLGATFVLAFVLGEVLLGHE</sequence>
<gene>
    <name evidence="3" type="ORF">GCM10023258_27340</name>
</gene>
<evidence type="ECO:0000313" key="3">
    <source>
        <dbReference type="EMBL" id="GAA5030250.1"/>
    </source>
</evidence>
<evidence type="ECO:0000256" key="2">
    <source>
        <dbReference type="SAM" id="Phobius"/>
    </source>
</evidence>
<keyword evidence="2" id="KW-0812">Transmembrane</keyword>
<evidence type="ECO:0008006" key="5">
    <source>
        <dbReference type="Google" id="ProtNLM"/>
    </source>
</evidence>
<keyword evidence="2" id="KW-0472">Membrane</keyword>
<feature type="transmembrane region" description="Helical" evidence="2">
    <location>
        <begin position="99"/>
        <end position="132"/>
    </location>
</feature>
<feature type="region of interest" description="Disordered" evidence="1">
    <location>
        <begin position="1"/>
        <end position="26"/>
    </location>
</feature>
<feature type="transmembrane region" description="Helical" evidence="2">
    <location>
        <begin position="33"/>
        <end position="53"/>
    </location>
</feature>
<feature type="transmembrane region" description="Helical" evidence="2">
    <location>
        <begin position="144"/>
        <end position="166"/>
    </location>
</feature>
<keyword evidence="2" id="KW-1133">Transmembrane helix</keyword>
<organism evidence="3 4">
    <name type="scientific">Terrabacter aeriphilus</name>
    <dbReference type="NCBI Taxonomy" id="515662"/>
    <lineage>
        <taxon>Bacteria</taxon>
        <taxon>Bacillati</taxon>
        <taxon>Actinomycetota</taxon>
        <taxon>Actinomycetes</taxon>
        <taxon>Micrococcales</taxon>
        <taxon>Intrasporangiaceae</taxon>
        <taxon>Terrabacter</taxon>
    </lineage>
</organism>
<accession>A0ABP9JG28</accession>
<dbReference type="Proteomes" id="UP001500427">
    <property type="component" value="Unassembled WGS sequence"/>
</dbReference>
<dbReference type="EMBL" id="BAABIW010000017">
    <property type="protein sequence ID" value="GAA5030250.1"/>
    <property type="molecule type" value="Genomic_DNA"/>
</dbReference>
<feature type="compositionally biased region" description="Basic and acidic residues" evidence="1">
    <location>
        <begin position="1"/>
        <end position="11"/>
    </location>
</feature>
<evidence type="ECO:0000313" key="4">
    <source>
        <dbReference type="Proteomes" id="UP001500427"/>
    </source>
</evidence>
<comment type="caution">
    <text evidence="3">The sequence shown here is derived from an EMBL/GenBank/DDBJ whole genome shotgun (WGS) entry which is preliminary data.</text>
</comment>